<keyword evidence="2" id="KW-1185">Reference proteome</keyword>
<dbReference type="SUPFAM" id="SSF82784">
    <property type="entry name" value="OsmC-like"/>
    <property type="match status" value="1"/>
</dbReference>
<accession>A0ABY5XZ03</accession>
<protein>
    <submittedName>
        <fullName evidence="1">OsmC family protein</fullName>
    </submittedName>
</protein>
<name>A0ABY5XZ03_9BACT</name>
<evidence type="ECO:0000313" key="2">
    <source>
        <dbReference type="Proteomes" id="UP001058120"/>
    </source>
</evidence>
<dbReference type="PANTHER" id="PTHR39624:SF2">
    <property type="entry name" value="OSMC-LIKE PROTEIN"/>
    <property type="match status" value="1"/>
</dbReference>
<dbReference type="PANTHER" id="PTHR39624">
    <property type="entry name" value="PROTEIN INVOLVED IN RIMO-MEDIATED BETA-METHYLTHIOLATION OF RIBOSOMAL PROTEIN S12 YCAO"/>
    <property type="match status" value="1"/>
</dbReference>
<dbReference type="InterPro" id="IPR036102">
    <property type="entry name" value="OsmC/Ohrsf"/>
</dbReference>
<dbReference type="Pfam" id="PF02566">
    <property type="entry name" value="OsmC"/>
    <property type="match status" value="1"/>
</dbReference>
<dbReference type="InterPro" id="IPR015946">
    <property type="entry name" value="KH_dom-like_a/b"/>
</dbReference>
<sequence>MPTVISLYKGGLRCASTHLQSNAELVTDAPTDNQGKGSSFSPTDLVATALGTCIMTIMGAYANKNNLDFEGMKMEITKTMQSEPRRIKKIDILITMPEIELSALQKADLETITRSCPVCLSLNPEIEKNISFVW</sequence>
<evidence type="ECO:0000313" key="1">
    <source>
        <dbReference type="EMBL" id="UWX05120.1"/>
    </source>
</evidence>
<organism evidence="1 2">
    <name type="scientific">Taurinivorans muris</name>
    <dbReference type="NCBI Taxonomy" id="2787751"/>
    <lineage>
        <taxon>Bacteria</taxon>
        <taxon>Pseudomonadati</taxon>
        <taxon>Thermodesulfobacteriota</taxon>
        <taxon>Desulfovibrionia</taxon>
        <taxon>Desulfovibrionales</taxon>
        <taxon>Desulfovibrionaceae</taxon>
        <taxon>Taurinivorans</taxon>
    </lineage>
</organism>
<reference evidence="1" key="1">
    <citation type="submission" date="2020-12" db="EMBL/GenBank/DDBJ databases">
        <title>Taurinivorans muris gen. nov., sp. nov., fundamental and realized metabolic niche of a ubiquitous sulfidogenic bacterium in the murine intestine.</title>
        <authorList>
            <person name="Ye H."/>
            <person name="Hanson B.T."/>
            <person name="Loy A."/>
        </authorList>
    </citation>
    <scope>NUCLEOTIDE SEQUENCE</scope>
    <source>
        <strain evidence="1">LT0009</strain>
    </source>
</reference>
<dbReference type="EMBL" id="CP065938">
    <property type="protein sequence ID" value="UWX05120.1"/>
    <property type="molecule type" value="Genomic_DNA"/>
</dbReference>
<dbReference type="Proteomes" id="UP001058120">
    <property type="component" value="Chromosome"/>
</dbReference>
<dbReference type="Gene3D" id="3.30.300.20">
    <property type="match status" value="1"/>
</dbReference>
<dbReference type="InterPro" id="IPR003718">
    <property type="entry name" value="OsmC/Ohr_fam"/>
</dbReference>
<proteinExistence type="predicted"/>
<gene>
    <name evidence="1" type="ORF">JBF11_06485</name>
</gene>
<dbReference type="RefSeq" id="WP_334314684.1">
    <property type="nucleotide sequence ID" value="NZ_CP065938.1"/>
</dbReference>